<feature type="domain" description="PARG helical" evidence="7">
    <location>
        <begin position="282"/>
        <end position="399"/>
    </location>
</feature>
<feature type="compositionally biased region" description="Polar residues" evidence="5">
    <location>
        <begin position="19"/>
        <end position="29"/>
    </location>
</feature>
<dbReference type="Pfam" id="PF20811">
    <property type="entry name" value="PARG_cat_N"/>
    <property type="match status" value="1"/>
</dbReference>
<feature type="active site" evidence="4">
    <location>
        <position position="458"/>
    </location>
</feature>
<dbReference type="GO" id="GO:0005634">
    <property type="term" value="C:nucleus"/>
    <property type="evidence" value="ECO:0007669"/>
    <property type="project" value="TreeGrafter"/>
</dbReference>
<dbReference type="InterPro" id="IPR007724">
    <property type="entry name" value="Poly_GlycHdrlase"/>
</dbReference>
<proteinExistence type="inferred from homology"/>
<evidence type="ECO:0000256" key="4">
    <source>
        <dbReference type="PIRSR" id="PIRSR607724-1"/>
    </source>
</evidence>
<dbReference type="Proteomes" id="UP000823561">
    <property type="component" value="Chromosome 12"/>
</dbReference>
<reference evidence="8" key="1">
    <citation type="submission" date="2020-10" db="EMBL/GenBank/DDBJ databases">
        <title>Chromosome-scale genome assembly of the Allis shad, Alosa alosa.</title>
        <authorList>
            <person name="Margot Z."/>
            <person name="Christophe K."/>
            <person name="Cabau C."/>
            <person name="Louis A."/>
            <person name="Berthelot C."/>
            <person name="Parey E."/>
            <person name="Roest Crollius H."/>
            <person name="Montfort J."/>
            <person name="Robinson-Rechavi M."/>
            <person name="Bucao C."/>
            <person name="Bouchez O."/>
            <person name="Gislard M."/>
            <person name="Lluch J."/>
            <person name="Milhes M."/>
            <person name="Lampietro C."/>
            <person name="Lopez Roques C."/>
            <person name="Donnadieu C."/>
            <person name="Braasch I."/>
            <person name="Desvignes T."/>
            <person name="Postlethwait J."/>
            <person name="Bobe J."/>
            <person name="Guiguen Y."/>
        </authorList>
    </citation>
    <scope>NUCLEOTIDE SEQUENCE</scope>
    <source>
        <strain evidence="8">M-15738</strain>
        <tissue evidence="8">Blood</tissue>
    </source>
</reference>
<feature type="active site" evidence="4">
    <location>
        <position position="457"/>
    </location>
</feature>
<gene>
    <name evidence="8" type="ORF">AALO_G00165260</name>
</gene>
<dbReference type="InterPro" id="IPR048362">
    <property type="entry name" value="PARG_helical"/>
</dbReference>
<dbReference type="EC" id="3.2.1.143" evidence="2"/>
<evidence type="ECO:0000313" key="9">
    <source>
        <dbReference type="Proteomes" id="UP000823561"/>
    </source>
</evidence>
<dbReference type="GO" id="GO:0005975">
    <property type="term" value="P:carbohydrate metabolic process"/>
    <property type="evidence" value="ECO:0007669"/>
    <property type="project" value="InterPro"/>
</dbReference>
<evidence type="ECO:0000256" key="3">
    <source>
        <dbReference type="ARBA" id="ARBA00022801"/>
    </source>
</evidence>
<dbReference type="PANTHER" id="PTHR12837">
    <property type="entry name" value="POLY ADP-RIBOSE GLYCOHYDROLASE"/>
    <property type="match status" value="1"/>
</dbReference>
<sequence>MQARENRVISDHMARKNDSSGVGSCINGSYSGGSEKDAQGSDQHRSRTAHDPEKNLIDFSTVGPSAAGTSGSGSRRGSAAAAAGAKDGFSGGREDNKWQQGSSAASGITGQTPKPSSASGSDDRGRSDEGTSGGREDNKWHGTSGAASLSTREAPRWNTRTVKDCNVKLASLFYSADHIILIDVNEFRNTKKLKAMHGTPLWDALHVKMPHANENIFKTKSTFLGNIETQSRWSAISKQLKKLRTGSMTVADIEKVIKSYNPQYSSWSFEGLQKYVEKIPREEKEIFFKVIPKMAELALKLTENVQRGLPLLKQGRSYSITLSQIQIATLLANAFFCTFPHRNTTAKNAEYSNYPTINFSSLFGNFSQTTMEKLRAIVHYFNTVTCQSSRPQGLVTFERCFIPDHQLPRWRQRNEHLGNVRVTSEGTIEKEGRGMLQVDFACSMVGGGVLGSGLVQEEILFLMNPELIVARLFTEKLSDNECLKITGAQQYSEYTGYSSSFEWSGPHNENLERDNWMRLHRQIVAIDALNFKHPKEQYQMKKIKRELNKAFVGFREEGHFAQLPTVATGNWGCGAFHGDPILKALIQMMGAAVAERDMVFFTFGDTHLERRLRNMHTLLKERKSTVGDLYTMLDFYCQSSRPQEDLYQFIQTYMNNKSSL</sequence>
<feature type="region of interest" description="Disordered" evidence="5">
    <location>
        <begin position="1"/>
        <end position="152"/>
    </location>
</feature>
<feature type="compositionally biased region" description="Basic and acidic residues" evidence="5">
    <location>
        <begin position="1"/>
        <end position="18"/>
    </location>
</feature>
<evidence type="ECO:0000313" key="8">
    <source>
        <dbReference type="EMBL" id="KAG5272415.1"/>
    </source>
</evidence>
<feature type="compositionally biased region" description="Low complexity" evidence="5">
    <location>
        <begin position="65"/>
        <end position="88"/>
    </location>
</feature>
<dbReference type="GO" id="GO:0005737">
    <property type="term" value="C:cytoplasm"/>
    <property type="evidence" value="ECO:0007669"/>
    <property type="project" value="TreeGrafter"/>
</dbReference>
<evidence type="ECO:0000259" key="6">
    <source>
        <dbReference type="Pfam" id="PF05028"/>
    </source>
</evidence>
<evidence type="ECO:0000256" key="1">
    <source>
        <dbReference type="ARBA" id="ARBA00009545"/>
    </source>
</evidence>
<protein>
    <recommendedName>
        <fullName evidence="2">poly(ADP-ribose) glycohydrolase</fullName>
        <ecNumber evidence="2">3.2.1.143</ecNumber>
    </recommendedName>
</protein>
<feature type="active site" evidence="4">
    <location>
        <position position="439"/>
    </location>
</feature>
<name>A0AAV6GBT3_9TELE</name>
<comment type="caution">
    <text evidence="8">The sequence shown here is derived from an EMBL/GenBank/DDBJ whole genome shotgun (WGS) entry which is preliminary data.</text>
</comment>
<comment type="similarity">
    <text evidence="1">Belongs to the poly(ADP-ribose) glycohydrolase family.</text>
</comment>
<dbReference type="InterPro" id="IPR046372">
    <property type="entry name" value="PARG_cat_C"/>
</dbReference>
<organism evidence="8 9">
    <name type="scientific">Alosa alosa</name>
    <name type="common">allis shad</name>
    <dbReference type="NCBI Taxonomy" id="278164"/>
    <lineage>
        <taxon>Eukaryota</taxon>
        <taxon>Metazoa</taxon>
        <taxon>Chordata</taxon>
        <taxon>Craniata</taxon>
        <taxon>Vertebrata</taxon>
        <taxon>Euteleostomi</taxon>
        <taxon>Actinopterygii</taxon>
        <taxon>Neopterygii</taxon>
        <taxon>Teleostei</taxon>
        <taxon>Clupei</taxon>
        <taxon>Clupeiformes</taxon>
        <taxon>Clupeoidei</taxon>
        <taxon>Clupeidae</taxon>
        <taxon>Alosa</taxon>
    </lineage>
</organism>
<feature type="compositionally biased region" description="Basic and acidic residues" evidence="5">
    <location>
        <begin position="34"/>
        <end position="56"/>
    </location>
</feature>
<keyword evidence="9" id="KW-1185">Reference proteome</keyword>
<dbReference type="GO" id="GO:0009225">
    <property type="term" value="P:nucleotide-sugar metabolic process"/>
    <property type="evidence" value="ECO:0007669"/>
    <property type="project" value="TreeGrafter"/>
</dbReference>
<feature type="compositionally biased region" description="Polar residues" evidence="5">
    <location>
        <begin position="98"/>
        <end position="115"/>
    </location>
</feature>
<dbReference type="Pfam" id="PF05028">
    <property type="entry name" value="PARG_cat_C"/>
    <property type="match status" value="1"/>
</dbReference>
<feature type="compositionally biased region" description="Basic and acidic residues" evidence="5">
    <location>
        <begin position="121"/>
        <end position="140"/>
    </location>
</feature>
<evidence type="ECO:0000256" key="2">
    <source>
        <dbReference type="ARBA" id="ARBA00012255"/>
    </source>
</evidence>
<dbReference type="EMBL" id="JADWDJ010000012">
    <property type="protein sequence ID" value="KAG5272415.1"/>
    <property type="molecule type" value="Genomic_DNA"/>
</dbReference>
<feature type="domain" description="PARG catalytic Macro" evidence="6">
    <location>
        <begin position="408"/>
        <end position="609"/>
    </location>
</feature>
<dbReference type="GO" id="GO:0006282">
    <property type="term" value="P:regulation of DNA repair"/>
    <property type="evidence" value="ECO:0007669"/>
    <property type="project" value="InterPro"/>
</dbReference>
<keyword evidence="3" id="KW-0378">Hydrolase</keyword>
<evidence type="ECO:0000256" key="5">
    <source>
        <dbReference type="SAM" id="MobiDB-lite"/>
    </source>
</evidence>
<dbReference type="GO" id="GO:1990966">
    <property type="term" value="P:ATP generation from poly-ADP-D-ribose"/>
    <property type="evidence" value="ECO:0007669"/>
    <property type="project" value="TreeGrafter"/>
</dbReference>
<accession>A0AAV6GBT3</accession>
<dbReference type="PANTHER" id="PTHR12837:SF9">
    <property type="entry name" value="POLY(ADP-RIBOSE) GLYCOHYDROLASE"/>
    <property type="match status" value="1"/>
</dbReference>
<evidence type="ECO:0000259" key="7">
    <source>
        <dbReference type="Pfam" id="PF20811"/>
    </source>
</evidence>
<dbReference type="GO" id="GO:0004649">
    <property type="term" value="F:poly(ADP-ribose) glycohydrolase activity"/>
    <property type="evidence" value="ECO:0007669"/>
    <property type="project" value="UniProtKB-EC"/>
</dbReference>
<dbReference type="AlphaFoldDB" id="A0AAV6GBT3"/>